<dbReference type="InterPro" id="IPR003829">
    <property type="entry name" value="Pirin_N_dom"/>
</dbReference>
<feature type="binding site" evidence="2">
    <location>
        <position position="76"/>
    </location>
    <ligand>
        <name>Fe cation</name>
        <dbReference type="ChEBI" id="CHEBI:24875"/>
    </ligand>
</feature>
<evidence type="ECO:0000256" key="3">
    <source>
        <dbReference type="RuleBase" id="RU003457"/>
    </source>
</evidence>
<organism evidence="6 7">
    <name type="scientific">Clostridium beijerinckii</name>
    <name type="common">Clostridium MP</name>
    <dbReference type="NCBI Taxonomy" id="1520"/>
    <lineage>
        <taxon>Bacteria</taxon>
        <taxon>Bacillati</taxon>
        <taxon>Bacillota</taxon>
        <taxon>Clostridia</taxon>
        <taxon>Eubacteriales</taxon>
        <taxon>Clostridiaceae</taxon>
        <taxon>Clostridium</taxon>
    </lineage>
</organism>
<feature type="binding site" evidence="2">
    <location>
        <position position="120"/>
    </location>
    <ligand>
        <name>Fe cation</name>
        <dbReference type="ChEBI" id="CHEBI:24875"/>
    </ligand>
</feature>
<comment type="cofactor">
    <cofactor evidence="2">
        <name>Fe cation</name>
        <dbReference type="ChEBI" id="CHEBI:24875"/>
    </cofactor>
    <text evidence="2">Binds 1 Fe cation per subunit.</text>
</comment>
<dbReference type="EMBL" id="CP010086">
    <property type="protein sequence ID" value="AJG99376.1"/>
    <property type="molecule type" value="Genomic_DNA"/>
</dbReference>
<comment type="similarity">
    <text evidence="1 3">Belongs to the pirin family.</text>
</comment>
<dbReference type="PANTHER" id="PTHR13903:SF8">
    <property type="entry name" value="PIRIN"/>
    <property type="match status" value="1"/>
</dbReference>
<dbReference type="InterPro" id="IPR011051">
    <property type="entry name" value="RmlC_Cupin_sf"/>
</dbReference>
<dbReference type="InterPro" id="IPR008778">
    <property type="entry name" value="Pirin_C_dom"/>
</dbReference>
<accession>A0A0B5QMD1</accession>
<dbReference type="KEGG" id="cbei:LF65_02803"/>
<feature type="binding site" evidence="2">
    <location>
        <position position="74"/>
    </location>
    <ligand>
        <name>Fe cation</name>
        <dbReference type="ChEBI" id="CHEBI:24875"/>
    </ligand>
</feature>
<dbReference type="InterPro" id="IPR014710">
    <property type="entry name" value="RmlC-like_jellyroll"/>
</dbReference>
<dbReference type="CDD" id="cd02247">
    <property type="entry name" value="cupin_pirin_C"/>
    <property type="match status" value="1"/>
</dbReference>
<evidence type="ECO:0000259" key="4">
    <source>
        <dbReference type="Pfam" id="PF02678"/>
    </source>
</evidence>
<dbReference type="Pfam" id="PF02678">
    <property type="entry name" value="Pirin"/>
    <property type="match status" value="1"/>
</dbReference>
<dbReference type="AlphaFoldDB" id="A0A0B5QMD1"/>
<feature type="domain" description="Pirin N-terminal" evidence="4">
    <location>
        <begin position="61"/>
        <end position="140"/>
    </location>
</feature>
<keyword evidence="2" id="KW-0408">Iron</keyword>
<dbReference type="SUPFAM" id="SSF51182">
    <property type="entry name" value="RmlC-like cupins"/>
    <property type="match status" value="1"/>
</dbReference>
<evidence type="ECO:0000313" key="6">
    <source>
        <dbReference type="EMBL" id="AJG99376.1"/>
    </source>
</evidence>
<protein>
    <submittedName>
        <fullName evidence="6">Pirin</fullName>
    </submittedName>
</protein>
<evidence type="ECO:0000259" key="5">
    <source>
        <dbReference type="Pfam" id="PF05726"/>
    </source>
</evidence>
<evidence type="ECO:0000313" key="7">
    <source>
        <dbReference type="Proteomes" id="UP000031866"/>
    </source>
</evidence>
<dbReference type="STRING" id="1520.LF65_02803"/>
<dbReference type="Gene3D" id="2.60.120.10">
    <property type="entry name" value="Jelly Rolls"/>
    <property type="match status" value="2"/>
</dbReference>
<gene>
    <name evidence="6" type="ORF">LF65_02803</name>
</gene>
<proteinExistence type="inferred from homology"/>
<dbReference type="RefSeq" id="WP_041896796.1">
    <property type="nucleotide sequence ID" value="NZ_CP010086.2"/>
</dbReference>
<dbReference type="CDD" id="cd02909">
    <property type="entry name" value="cupin_pirin_N"/>
    <property type="match status" value="1"/>
</dbReference>
<reference evidence="7" key="1">
    <citation type="submission" date="2014-12" db="EMBL/GenBank/DDBJ databases">
        <title>Genome sequence of Clostridium beijerinckii strain 59B.</title>
        <authorList>
            <person name="Little G.T."/>
            <person name="Minton N.P."/>
        </authorList>
    </citation>
    <scope>NUCLEOTIDE SEQUENCE [LARGE SCALE GENOMIC DNA]</scope>
    <source>
        <strain evidence="7">59B</strain>
    </source>
</reference>
<dbReference type="InterPro" id="IPR012093">
    <property type="entry name" value="Pirin"/>
</dbReference>
<dbReference type="OrthoDB" id="321327at2"/>
<dbReference type="GO" id="GO:0046872">
    <property type="term" value="F:metal ion binding"/>
    <property type="evidence" value="ECO:0007669"/>
    <property type="project" value="UniProtKB-KW"/>
</dbReference>
<dbReference type="PANTHER" id="PTHR13903">
    <property type="entry name" value="PIRIN-RELATED"/>
    <property type="match status" value="1"/>
</dbReference>
<name>A0A0B5QMD1_CLOBE</name>
<feature type="binding site" evidence="2">
    <location>
        <position position="118"/>
    </location>
    <ligand>
        <name>Fe cation</name>
        <dbReference type="ChEBI" id="CHEBI:24875"/>
    </ligand>
</feature>
<feature type="domain" description="Pirin C-terminal" evidence="5">
    <location>
        <begin position="209"/>
        <end position="309"/>
    </location>
</feature>
<evidence type="ECO:0000256" key="2">
    <source>
        <dbReference type="PIRSR" id="PIRSR006232-1"/>
    </source>
</evidence>
<evidence type="ECO:0000256" key="1">
    <source>
        <dbReference type="ARBA" id="ARBA00008416"/>
    </source>
</evidence>
<sequence>MEKNNILKISKLSSQWQTSDPFIFCAHHKDAYPKGNSEMGPDASLYGRTIGNDFRGIDGWNMYHGDTIPGFPQHPHRGFETVTIVLNGYVDHADSAGATGRYGANDVQWLTAGKGCNHTEMFPLVNTEKENPLELFQIWLNLPKKDKFVEPHYKMLWAEDIPVINTKDNNGKTSTVRIISGTYNGTKSLEPSPNSWASKDNNHVRICIIRMEPEASIELQKVSSTLNRTIYFYNGETIRIEGTDIDVYNSVKLAGDEVVKIENGPKESCILLLEGEPIGEPVVSYGPFVMTSDKEIMDAFADYKSTGFGGWPWERDDFVHPREKGRFAQYPDGTTEFR</sequence>
<keyword evidence="2" id="KW-0479">Metal-binding</keyword>
<dbReference type="Pfam" id="PF05726">
    <property type="entry name" value="Pirin_C"/>
    <property type="match status" value="1"/>
</dbReference>
<dbReference type="Proteomes" id="UP000031866">
    <property type="component" value="Chromosome"/>
</dbReference>